<comment type="caution">
    <text evidence="1">The sequence shown here is derived from an EMBL/GenBank/DDBJ whole genome shotgun (WGS) entry which is preliminary data.</text>
</comment>
<keyword evidence="2" id="KW-1185">Reference proteome</keyword>
<protein>
    <submittedName>
        <fullName evidence="1">Uncharacterized protein</fullName>
    </submittedName>
</protein>
<proteinExistence type="predicted"/>
<evidence type="ECO:0000313" key="2">
    <source>
        <dbReference type="Proteomes" id="UP000724584"/>
    </source>
</evidence>
<gene>
    <name evidence="1" type="ORF">F5144DRAFT_493036</name>
</gene>
<dbReference type="EMBL" id="JAGIZQ010000005">
    <property type="protein sequence ID" value="KAH6628000.1"/>
    <property type="molecule type" value="Genomic_DNA"/>
</dbReference>
<reference evidence="1 2" key="1">
    <citation type="journal article" date="2021" name="Nat. Commun.">
        <title>Genetic determinants of endophytism in the Arabidopsis root mycobiome.</title>
        <authorList>
            <person name="Mesny F."/>
            <person name="Miyauchi S."/>
            <person name="Thiergart T."/>
            <person name="Pickel B."/>
            <person name="Atanasova L."/>
            <person name="Karlsson M."/>
            <person name="Huettel B."/>
            <person name="Barry K.W."/>
            <person name="Haridas S."/>
            <person name="Chen C."/>
            <person name="Bauer D."/>
            <person name="Andreopoulos W."/>
            <person name="Pangilinan J."/>
            <person name="LaButti K."/>
            <person name="Riley R."/>
            <person name="Lipzen A."/>
            <person name="Clum A."/>
            <person name="Drula E."/>
            <person name="Henrissat B."/>
            <person name="Kohler A."/>
            <person name="Grigoriev I.V."/>
            <person name="Martin F.M."/>
            <person name="Hacquard S."/>
        </authorList>
    </citation>
    <scope>NUCLEOTIDE SEQUENCE [LARGE SCALE GENOMIC DNA]</scope>
    <source>
        <strain evidence="1 2">MPI-SDFR-AT-0079</strain>
    </source>
</reference>
<sequence>MLRKHFRPTQMRTPSSVSSKENPSVNVKRGYHLALKVIHTDATSLPLIDFIKETLAPNSLEGLFLLHRPSPIGSPLSMNAIFKGAVKQHHKSLRKVLLKDYGLGWTLPTKMALYLTSGRMKNLVELAVGMNFKDWMLSHPTIRITELSERDFANQILNVVSLRPEVGLRYFGMDLSCFEILEAPATPLAGRGAGSRAIESSPASSLDDSDEEESSDDEFGDAGDGLHPLFVNAASSGEDGDDEDVEMDVDDEGDDEDGDEDDGFVEPGSESVKFELRKVDFWAIEADIMNVRIGQL</sequence>
<accession>A0ACB7P473</accession>
<dbReference type="Proteomes" id="UP000724584">
    <property type="component" value="Unassembled WGS sequence"/>
</dbReference>
<name>A0ACB7P473_9PEZI</name>
<organism evidence="1 2">
    <name type="scientific">Chaetomium tenue</name>
    <dbReference type="NCBI Taxonomy" id="1854479"/>
    <lineage>
        <taxon>Eukaryota</taxon>
        <taxon>Fungi</taxon>
        <taxon>Dikarya</taxon>
        <taxon>Ascomycota</taxon>
        <taxon>Pezizomycotina</taxon>
        <taxon>Sordariomycetes</taxon>
        <taxon>Sordariomycetidae</taxon>
        <taxon>Sordariales</taxon>
        <taxon>Chaetomiaceae</taxon>
        <taxon>Chaetomium</taxon>
    </lineage>
</organism>
<evidence type="ECO:0000313" key="1">
    <source>
        <dbReference type="EMBL" id="KAH6628000.1"/>
    </source>
</evidence>